<dbReference type="InterPro" id="IPR000298">
    <property type="entry name" value="Cyt_c_oxidase-like_su3"/>
</dbReference>
<dbReference type="InterPro" id="IPR035973">
    <property type="entry name" value="Cyt_c_oxidase_su3-like_sf"/>
</dbReference>
<keyword evidence="5" id="KW-1278">Translocase</keyword>
<proteinExistence type="inferred from homology"/>
<dbReference type="EMBL" id="CACSII010000001">
    <property type="protein sequence ID" value="CAA0083534.1"/>
    <property type="molecule type" value="Genomic_DNA"/>
</dbReference>
<dbReference type="GO" id="GO:0016020">
    <property type="term" value="C:membrane"/>
    <property type="evidence" value="ECO:0007669"/>
    <property type="project" value="UniProtKB-SubCell"/>
</dbReference>
<feature type="domain" description="Heme-copper oxidase subunit III family profile" evidence="11">
    <location>
        <begin position="8"/>
        <end position="326"/>
    </location>
</feature>
<feature type="transmembrane region" description="Helical" evidence="10">
    <location>
        <begin position="187"/>
        <end position="209"/>
    </location>
</feature>
<dbReference type="InterPro" id="IPR013833">
    <property type="entry name" value="Cyt_c_oxidase_su3_a-hlx"/>
</dbReference>
<dbReference type="OrthoDB" id="9810850at2"/>
<evidence type="ECO:0000256" key="6">
    <source>
        <dbReference type="ARBA" id="ARBA00022989"/>
    </source>
</evidence>
<dbReference type="Gene3D" id="1.20.120.80">
    <property type="entry name" value="Cytochrome c oxidase, subunit III, four-helix bundle"/>
    <property type="match status" value="1"/>
</dbReference>
<keyword evidence="4 10" id="KW-0812">Transmembrane</keyword>
<dbReference type="PANTHER" id="PTHR11403:SF7">
    <property type="entry name" value="CYTOCHROME C OXIDASE SUBUNIT 3"/>
    <property type="match status" value="1"/>
</dbReference>
<dbReference type="PROSITE" id="PS50253">
    <property type="entry name" value="COX3"/>
    <property type="match status" value="1"/>
</dbReference>
<gene>
    <name evidence="12" type="primary">ctaE_1</name>
    <name evidence="12" type="ORF">DPBNPPHM_00599</name>
</gene>
<keyword evidence="7 10" id="KW-0472">Membrane</keyword>
<dbReference type="AlphaFoldDB" id="A0A5S9MVF9"/>
<evidence type="ECO:0000256" key="2">
    <source>
        <dbReference type="ARBA" id="ARBA00010581"/>
    </source>
</evidence>
<evidence type="ECO:0000313" key="12">
    <source>
        <dbReference type="EMBL" id="CAA0083534.1"/>
    </source>
</evidence>
<keyword evidence="6 10" id="KW-1133">Transmembrane helix</keyword>
<dbReference type="InterPro" id="IPR033945">
    <property type="entry name" value="Cyt_c_oxase_su3_dom"/>
</dbReference>
<feature type="transmembrane region" description="Helical" evidence="10">
    <location>
        <begin position="51"/>
        <end position="75"/>
    </location>
</feature>
<feature type="transmembrane region" description="Helical" evidence="10">
    <location>
        <begin position="221"/>
        <end position="241"/>
    </location>
</feature>
<evidence type="ECO:0000256" key="1">
    <source>
        <dbReference type="ARBA" id="ARBA00004141"/>
    </source>
</evidence>
<dbReference type="Proteomes" id="UP000434580">
    <property type="component" value="Unassembled WGS sequence"/>
</dbReference>
<protein>
    <recommendedName>
        <fullName evidence="3">cytochrome-c oxidase</fullName>
        <ecNumber evidence="3">7.1.1.9</ecNumber>
    </recommendedName>
    <alternativeName>
        <fullName evidence="8">Cytochrome aa3 subunit 3</fullName>
    </alternativeName>
    <alternativeName>
        <fullName evidence="9">Cytochrome c oxidase polypeptide III</fullName>
    </alternativeName>
</protein>
<evidence type="ECO:0000256" key="10">
    <source>
        <dbReference type="SAM" id="Phobius"/>
    </source>
</evidence>
<evidence type="ECO:0000256" key="9">
    <source>
        <dbReference type="ARBA" id="ARBA00031625"/>
    </source>
</evidence>
<feature type="transmembrane region" description="Helical" evidence="10">
    <location>
        <begin position="20"/>
        <end position="39"/>
    </location>
</feature>
<evidence type="ECO:0000256" key="3">
    <source>
        <dbReference type="ARBA" id="ARBA00012949"/>
    </source>
</evidence>
<evidence type="ECO:0000256" key="5">
    <source>
        <dbReference type="ARBA" id="ARBA00022967"/>
    </source>
</evidence>
<feature type="transmembrane region" description="Helical" evidence="10">
    <location>
        <begin position="96"/>
        <end position="115"/>
    </location>
</feature>
<accession>A0A5S9MVF9</accession>
<feature type="transmembrane region" description="Helical" evidence="10">
    <location>
        <begin position="307"/>
        <end position="325"/>
    </location>
</feature>
<feature type="transmembrane region" description="Helical" evidence="10">
    <location>
        <begin position="261"/>
        <end position="286"/>
    </location>
</feature>
<dbReference type="SUPFAM" id="SSF81452">
    <property type="entry name" value="Cytochrome c oxidase subunit III-like"/>
    <property type="match status" value="1"/>
</dbReference>
<evidence type="ECO:0000259" key="11">
    <source>
        <dbReference type="PROSITE" id="PS50253"/>
    </source>
</evidence>
<dbReference type="GO" id="GO:0004129">
    <property type="term" value="F:cytochrome-c oxidase activity"/>
    <property type="evidence" value="ECO:0007669"/>
    <property type="project" value="UniProtKB-EC"/>
</dbReference>
<keyword evidence="12" id="KW-0560">Oxidoreductase</keyword>
<comment type="subcellular location">
    <subcellularLocation>
        <location evidence="1">Membrane</location>
        <topology evidence="1">Multi-pass membrane protein</topology>
    </subcellularLocation>
</comment>
<reference evidence="12 13" key="1">
    <citation type="submission" date="2019-11" db="EMBL/GenBank/DDBJ databases">
        <authorList>
            <person name="Holert J."/>
        </authorList>
    </citation>
    <scope>NUCLEOTIDE SEQUENCE [LARGE SCALE GENOMIC DNA]</scope>
    <source>
        <strain evidence="12">BC5_2</strain>
    </source>
</reference>
<dbReference type="FunFam" id="1.20.120.80:FF:000003">
    <property type="entry name" value="Cytochrome c oxidase subunit 3"/>
    <property type="match status" value="1"/>
</dbReference>
<dbReference type="Pfam" id="PF00510">
    <property type="entry name" value="COX3"/>
    <property type="match status" value="2"/>
</dbReference>
<name>A0A5S9MVF9_9GAMM</name>
<dbReference type="CDD" id="cd01665">
    <property type="entry name" value="Cyt_c_Oxidase_III"/>
    <property type="match status" value="1"/>
</dbReference>
<evidence type="ECO:0000256" key="7">
    <source>
        <dbReference type="ARBA" id="ARBA00023136"/>
    </source>
</evidence>
<dbReference type="GO" id="GO:0016491">
    <property type="term" value="F:oxidoreductase activity"/>
    <property type="evidence" value="ECO:0007669"/>
    <property type="project" value="UniProtKB-KW"/>
</dbReference>
<dbReference type="InterPro" id="IPR024791">
    <property type="entry name" value="Cyt_c/ubiquinol_Oxase_su3"/>
</dbReference>
<dbReference type="GO" id="GO:0019646">
    <property type="term" value="P:aerobic electron transport chain"/>
    <property type="evidence" value="ECO:0007669"/>
    <property type="project" value="InterPro"/>
</dbReference>
<dbReference type="EC" id="7.1.1.9" evidence="3"/>
<evidence type="ECO:0000313" key="13">
    <source>
        <dbReference type="Proteomes" id="UP000434580"/>
    </source>
</evidence>
<evidence type="ECO:0000256" key="4">
    <source>
        <dbReference type="ARBA" id="ARBA00022692"/>
    </source>
</evidence>
<sequence length="326" mass="36311">MAGQNNSDHQTYYVPEQSRMAILASIGLAMVAVGAAGYINSLTFDTDGSTSGVILVSGLLFFTVVLATWFGLTITENLNGMNSEQLKRSYRIGMQWFIFSEVMFFAAFFGALFYVRNLAGPWLAGDSEAGAMNHILWPSFEYNWPMLTTPQDAVGGIDTQAAMGHMANNGTHTGPENHMMFPGFEKMLGWLPLWNTLLLVTSSVLLEFAHHALKAGKRGAFNAWLGATLVLGFVFVGLQALEYYEAYEHYGLYLDSGIYGATFFMLTGFHGFHVIMGAVMLSVQFFRSVFKGHFTSEDHFGFEAASWYWHFVDVVWILLVVVVYFV</sequence>
<dbReference type="PANTHER" id="PTHR11403">
    <property type="entry name" value="CYTOCHROME C OXIDASE SUBUNIT III"/>
    <property type="match status" value="1"/>
</dbReference>
<comment type="similarity">
    <text evidence="2">Belongs to the cytochrome c oxidase subunit 3 family.</text>
</comment>
<evidence type="ECO:0000256" key="8">
    <source>
        <dbReference type="ARBA" id="ARBA00031400"/>
    </source>
</evidence>
<organism evidence="12 13">
    <name type="scientific">BD1-7 clade bacterium</name>
    <dbReference type="NCBI Taxonomy" id="2029982"/>
    <lineage>
        <taxon>Bacteria</taxon>
        <taxon>Pseudomonadati</taxon>
        <taxon>Pseudomonadota</taxon>
        <taxon>Gammaproteobacteria</taxon>
        <taxon>Cellvibrionales</taxon>
        <taxon>Spongiibacteraceae</taxon>
        <taxon>BD1-7 clade</taxon>
    </lineage>
</organism>
<dbReference type="Gene3D" id="1.10.287.70">
    <property type="match status" value="1"/>
</dbReference>